<sequence length="67" mass="8024">MVNVYIQIQKQNKTIDSKRLTFEDRETAMEEIEKLSSNQNYQQTSFCVNQNQESSIESYNVRFKRIV</sequence>
<reference evidence="1 2" key="1">
    <citation type="submission" date="2017-04" db="EMBL/GenBank/DDBJ databases">
        <authorList>
            <person name="Afonso C.L."/>
            <person name="Miller P.J."/>
            <person name="Scott M.A."/>
            <person name="Spackman E."/>
            <person name="Goraichik I."/>
            <person name="Dimitrov K.M."/>
            <person name="Suarez D.L."/>
            <person name="Swayne D.E."/>
        </authorList>
    </citation>
    <scope>NUCLEOTIDE SEQUENCE [LARGE SCALE GENOMIC DNA]</scope>
</reference>
<accession>A0A1X9SGF4</accession>
<protein>
    <submittedName>
        <fullName evidence="1">Uncharacterized protein</fullName>
    </submittedName>
</protein>
<dbReference type="Proteomes" id="UP000222204">
    <property type="component" value="Segment"/>
</dbReference>
<gene>
    <name evidence="1" type="ORF">BEACHBUM_12</name>
</gene>
<evidence type="ECO:0000313" key="1">
    <source>
        <dbReference type="EMBL" id="ARQ95203.1"/>
    </source>
</evidence>
<organism evidence="1 2">
    <name type="scientific">Bacillus phage BeachBum</name>
    <dbReference type="NCBI Taxonomy" id="1983461"/>
    <lineage>
        <taxon>Viruses</taxon>
        <taxon>Duplodnaviria</taxon>
        <taxon>Heunggongvirae</taxon>
        <taxon>Uroviricota</taxon>
        <taxon>Caudoviricetes</taxon>
        <taxon>Salasmaviridae</taxon>
        <taxon>Harambevirus</taxon>
        <taxon>Harambevirus beachbum</taxon>
    </lineage>
</organism>
<name>A0A1X9SGF4_9CAUD</name>
<keyword evidence="2" id="KW-1185">Reference proteome</keyword>
<evidence type="ECO:0000313" key="2">
    <source>
        <dbReference type="Proteomes" id="UP000222204"/>
    </source>
</evidence>
<dbReference type="EMBL" id="KY921761">
    <property type="protein sequence ID" value="ARQ95203.1"/>
    <property type="molecule type" value="Genomic_DNA"/>
</dbReference>
<proteinExistence type="predicted"/>